<reference evidence="2" key="1">
    <citation type="submission" date="2016-06" db="EMBL/GenBank/DDBJ databases">
        <authorList>
            <person name="Radolfova-Krizova L."/>
            <person name="Nemec A."/>
        </authorList>
    </citation>
    <scope>NUCLEOTIDE SEQUENCE [LARGE SCALE GENOMIC DNA]</scope>
    <source>
        <strain evidence="2">ANC 4275</strain>
    </source>
</reference>
<dbReference type="OrthoDB" id="3483116at2"/>
<protein>
    <recommendedName>
        <fullName evidence="3">Alpha/beta hydrolase</fullName>
    </recommendedName>
</protein>
<dbReference type="SUPFAM" id="SSF53474">
    <property type="entry name" value="alpha/beta-Hydrolases"/>
    <property type="match status" value="1"/>
</dbReference>
<proteinExistence type="predicted"/>
<dbReference type="EMBL" id="LZDS01000027">
    <property type="protein sequence ID" value="OBX27974.1"/>
    <property type="molecule type" value="Genomic_DNA"/>
</dbReference>
<name>A0A1A7R922_9GAMM</name>
<gene>
    <name evidence="1" type="ORF">A9J31_07575</name>
</gene>
<accession>A0A1A7R922</accession>
<evidence type="ECO:0008006" key="3">
    <source>
        <dbReference type="Google" id="ProtNLM"/>
    </source>
</evidence>
<evidence type="ECO:0000313" key="2">
    <source>
        <dbReference type="Proteomes" id="UP000185753"/>
    </source>
</evidence>
<dbReference type="Proteomes" id="UP000185753">
    <property type="component" value="Unassembled WGS sequence"/>
</dbReference>
<dbReference type="STRING" id="1443941.A9J31_07575"/>
<evidence type="ECO:0000313" key="1">
    <source>
        <dbReference type="EMBL" id="OBX27974.1"/>
    </source>
</evidence>
<sequence length="253" mass="29524">MPFYGDLLTRYHLENTLNASTLMPQVWSHLPFFHPTHPLKQTKIINNNENIKKSIFYSKIFDALKFSPTLKTFSAQSKDLVLHDFSFVLNYFPKLHASLLHKFLVETYLYLSNPHFIHAVHTRIHEQLHNHKTSVIVAHSLGSVIAYHFLLLHPELKIQRFISLGSPLAFRVIQTYFPQPLQHPDAILGDWINFYSHDDFLSSFPLIKPTFDFKPAIINHQIRTDIHHPHDIQNYLQHPEVIQALLDTIKNSA</sequence>
<dbReference type="Gene3D" id="3.40.50.1820">
    <property type="entry name" value="alpha/beta hydrolase"/>
    <property type="match status" value="1"/>
</dbReference>
<dbReference type="AlphaFoldDB" id="A0A1A7R922"/>
<organism evidence="1 2">
    <name type="scientific">Acinetobacter gandensis</name>
    <dbReference type="NCBI Taxonomy" id="1443941"/>
    <lineage>
        <taxon>Bacteria</taxon>
        <taxon>Pseudomonadati</taxon>
        <taxon>Pseudomonadota</taxon>
        <taxon>Gammaproteobacteria</taxon>
        <taxon>Moraxellales</taxon>
        <taxon>Moraxellaceae</taxon>
        <taxon>Acinetobacter</taxon>
    </lineage>
</organism>
<keyword evidence="2" id="KW-1185">Reference proteome</keyword>
<dbReference type="InterPro" id="IPR029058">
    <property type="entry name" value="AB_hydrolase_fold"/>
</dbReference>
<comment type="caution">
    <text evidence="1">The sequence shown here is derived from an EMBL/GenBank/DDBJ whole genome shotgun (WGS) entry which is preliminary data.</text>
</comment>